<dbReference type="Gene3D" id="1.10.510.10">
    <property type="entry name" value="Transferase(Phosphotransferase) domain 1"/>
    <property type="match status" value="1"/>
</dbReference>
<gene>
    <name evidence="9" type="ORF">D9543_05740</name>
</gene>
<keyword evidence="5 9" id="KW-0418">Kinase</keyword>
<evidence type="ECO:0000259" key="8">
    <source>
        <dbReference type="PROSITE" id="PS50011"/>
    </source>
</evidence>
<dbReference type="RefSeq" id="WP_121927761.1">
    <property type="nucleotide sequence ID" value="NZ_JAACCH010000010.1"/>
</dbReference>
<name>A0A3M0G722_9CORY</name>
<dbReference type="PROSITE" id="PS00108">
    <property type="entry name" value="PROTEIN_KINASE_ST"/>
    <property type="match status" value="1"/>
</dbReference>
<sequence length="485" mass="53217">MNDDRRDLKQSFIDHLDFKEDTHVLRPLGNGGMGTVYLVNRRSLDRLEAIKILAVDDLKSSAELRQRFIREIRMLGSLRHPNIVRVNHCGVFPEGVPYFFMDYVEGTDLRHLITERKSQGIKFTLEESLDLLWPIAKALDYLHHRGKNSVIHRDIKPANILIPNESSGYPGAMLTDFGISISHDITSITQTGFYVGTPKYMAPELGSSDGATPNGTGMSGSAKSDGYSFALILLELLTLTSPKNFIDPATGAIDVSESQFPPMQIDDRRRLVAALQQELSNVPARRFATCSDFLDAASPISPAQRSENASALSVNDETLPESVHMNSSSVDTPVRAHTSLKKITALIGAGSTLVASLFAGASWLRSSNDSQYPDIAAEFPQLVGNKGWRDHPCKTGSSTDKISQLVECGNSNEGYAIAKLSSTGSWSDFMPEEDIRTLSNGKCKIKFSKVSDSEVFIAPLDLTENYLIKVWGAQAAEESVNMPIC</sequence>
<dbReference type="Pfam" id="PF00069">
    <property type="entry name" value="Pkinase"/>
    <property type="match status" value="1"/>
</dbReference>
<reference evidence="9 10" key="1">
    <citation type="submission" date="2018-10" db="EMBL/GenBank/DDBJ databases">
        <title>Corynebacterium macginleyi genome sequencing and assembly of the type strain and two clinical samples.</title>
        <authorList>
            <person name="Bernier A.-M."/>
            <person name="Bernard K."/>
        </authorList>
    </citation>
    <scope>NUCLEOTIDE SEQUENCE [LARGE SCALE GENOMIC DNA]</scope>
    <source>
        <strain evidence="9 10">NML 120205</strain>
    </source>
</reference>
<dbReference type="EC" id="2.7.11.1" evidence="1"/>
<keyword evidence="4" id="KW-0547">Nucleotide-binding</keyword>
<evidence type="ECO:0000256" key="4">
    <source>
        <dbReference type="ARBA" id="ARBA00022741"/>
    </source>
</evidence>
<proteinExistence type="predicted"/>
<feature type="compositionally biased region" description="Polar residues" evidence="7">
    <location>
        <begin position="304"/>
        <end position="316"/>
    </location>
</feature>
<keyword evidence="6" id="KW-0067">ATP-binding</keyword>
<dbReference type="AlphaFoldDB" id="A0A3M0G722"/>
<comment type="caution">
    <text evidence="9">The sequence shown here is derived from an EMBL/GenBank/DDBJ whole genome shotgun (WGS) entry which is preliminary data.</text>
</comment>
<dbReference type="GO" id="GO:0004674">
    <property type="term" value="F:protein serine/threonine kinase activity"/>
    <property type="evidence" value="ECO:0007669"/>
    <property type="project" value="UniProtKB-KW"/>
</dbReference>
<dbReference type="EMBL" id="REGC01000005">
    <property type="protein sequence ID" value="RMB60811.1"/>
    <property type="molecule type" value="Genomic_DNA"/>
</dbReference>
<evidence type="ECO:0000256" key="3">
    <source>
        <dbReference type="ARBA" id="ARBA00022679"/>
    </source>
</evidence>
<dbReference type="GO" id="GO:0005524">
    <property type="term" value="F:ATP binding"/>
    <property type="evidence" value="ECO:0007669"/>
    <property type="project" value="UniProtKB-KW"/>
</dbReference>
<dbReference type="InterPro" id="IPR008271">
    <property type="entry name" value="Ser/Thr_kinase_AS"/>
</dbReference>
<dbReference type="PROSITE" id="PS50011">
    <property type="entry name" value="PROTEIN_KINASE_DOM"/>
    <property type="match status" value="1"/>
</dbReference>
<evidence type="ECO:0000256" key="1">
    <source>
        <dbReference type="ARBA" id="ARBA00012513"/>
    </source>
</evidence>
<accession>A0A3M0G722</accession>
<evidence type="ECO:0000256" key="7">
    <source>
        <dbReference type="SAM" id="MobiDB-lite"/>
    </source>
</evidence>
<evidence type="ECO:0000313" key="10">
    <source>
        <dbReference type="Proteomes" id="UP000270649"/>
    </source>
</evidence>
<dbReference type="SMART" id="SM00220">
    <property type="entry name" value="S_TKc"/>
    <property type="match status" value="1"/>
</dbReference>
<protein>
    <recommendedName>
        <fullName evidence="1">non-specific serine/threonine protein kinase</fullName>
        <ecNumber evidence="1">2.7.11.1</ecNumber>
    </recommendedName>
</protein>
<keyword evidence="2 9" id="KW-0723">Serine/threonine-protein kinase</keyword>
<dbReference type="InterPro" id="IPR000719">
    <property type="entry name" value="Prot_kinase_dom"/>
</dbReference>
<evidence type="ECO:0000256" key="2">
    <source>
        <dbReference type="ARBA" id="ARBA00022527"/>
    </source>
</evidence>
<dbReference type="Proteomes" id="UP000270649">
    <property type="component" value="Unassembled WGS sequence"/>
</dbReference>
<dbReference type="InterPro" id="IPR011009">
    <property type="entry name" value="Kinase-like_dom_sf"/>
</dbReference>
<dbReference type="CDD" id="cd14014">
    <property type="entry name" value="STKc_PknB_like"/>
    <property type="match status" value="1"/>
</dbReference>
<feature type="region of interest" description="Disordered" evidence="7">
    <location>
        <begin position="304"/>
        <end position="330"/>
    </location>
</feature>
<organism evidence="9 10">
    <name type="scientific">Corynebacterium macginleyi</name>
    <dbReference type="NCBI Taxonomy" id="38290"/>
    <lineage>
        <taxon>Bacteria</taxon>
        <taxon>Bacillati</taxon>
        <taxon>Actinomycetota</taxon>
        <taxon>Actinomycetes</taxon>
        <taxon>Mycobacteriales</taxon>
        <taxon>Corynebacteriaceae</taxon>
        <taxon>Corynebacterium</taxon>
    </lineage>
</organism>
<dbReference type="PANTHER" id="PTHR43289:SF6">
    <property type="entry name" value="SERINE_THREONINE-PROTEIN KINASE NEKL-3"/>
    <property type="match status" value="1"/>
</dbReference>
<feature type="domain" description="Protein kinase" evidence="8">
    <location>
        <begin position="22"/>
        <end position="319"/>
    </location>
</feature>
<dbReference type="PANTHER" id="PTHR43289">
    <property type="entry name" value="MITOGEN-ACTIVATED PROTEIN KINASE KINASE KINASE 20-RELATED"/>
    <property type="match status" value="1"/>
</dbReference>
<evidence type="ECO:0000256" key="5">
    <source>
        <dbReference type="ARBA" id="ARBA00022777"/>
    </source>
</evidence>
<evidence type="ECO:0000256" key="6">
    <source>
        <dbReference type="ARBA" id="ARBA00022840"/>
    </source>
</evidence>
<evidence type="ECO:0000313" key="9">
    <source>
        <dbReference type="EMBL" id="RMB60811.1"/>
    </source>
</evidence>
<keyword evidence="3" id="KW-0808">Transferase</keyword>
<dbReference type="SUPFAM" id="SSF56112">
    <property type="entry name" value="Protein kinase-like (PK-like)"/>
    <property type="match status" value="1"/>
</dbReference>